<name>A0A2U8WDM9_9HYPH</name>
<reference evidence="3" key="1">
    <citation type="submission" date="2018-05" db="EMBL/GenBank/DDBJ databases">
        <title>Complete Genome Sequence of Methylobacterium sp. 17SD2-17.</title>
        <authorList>
            <person name="Srinivasan S."/>
        </authorList>
    </citation>
    <scope>NUCLEOTIDE SEQUENCE [LARGE SCALE GENOMIC DNA]</scope>
    <source>
        <strain evidence="3">17SD2-17</strain>
    </source>
</reference>
<organism evidence="2 3">
    <name type="scientific">Methylobacterium durans</name>
    <dbReference type="NCBI Taxonomy" id="2202825"/>
    <lineage>
        <taxon>Bacteria</taxon>
        <taxon>Pseudomonadati</taxon>
        <taxon>Pseudomonadota</taxon>
        <taxon>Alphaproteobacteria</taxon>
        <taxon>Hyphomicrobiales</taxon>
        <taxon>Methylobacteriaceae</taxon>
        <taxon>Methylobacterium</taxon>
    </lineage>
</organism>
<accession>A0A2U8WDM9</accession>
<evidence type="ECO:0000313" key="2">
    <source>
        <dbReference type="EMBL" id="AWN43641.1"/>
    </source>
</evidence>
<feature type="chain" id="PRO_5016032575" evidence="1">
    <location>
        <begin position="27"/>
        <end position="93"/>
    </location>
</feature>
<evidence type="ECO:0000313" key="3">
    <source>
        <dbReference type="Proteomes" id="UP000245926"/>
    </source>
</evidence>
<evidence type="ECO:0000256" key="1">
    <source>
        <dbReference type="SAM" id="SignalP"/>
    </source>
</evidence>
<dbReference type="Proteomes" id="UP000245926">
    <property type="component" value="Chromosome"/>
</dbReference>
<dbReference type="OrthoDB" id="8006189at2"/>
<proteinExistence type="predicted"/>
<protein>
    <submittedName>
        <fullName evidence="2">Sulfur globule protein</fullName>
    </submittedName>
</protein>
<gene>
    <name evidence="2" type="ORF">DK389_27945</name>
</gene>
<sequence>MARSVRVLAAALVVGVAALGAGEASARGFGGGRGGFGHHGGFGGFGHHHHGGFGRHWGWGTRVVGFVPAYVGACYVKRFINEDGDMVVRKICD</sequence>
<dbReference type="RefSeq" id="WP_109894634.1">
    <property type="nucleotide sequence ID" value="NZ_CP029550.1"/>
</dbReference>
<keyword evidence="3" id="KW-1185">Reference proteome</keyword>
<feature type="signal peptide" evidence="1">
    <location>
        <begin position="1"/>
        <end position="26"/>
    </location>
</feature>
<dbReference type="KEGG" id="mets:DK389_27945"/>
<dbReference type="EMBL" id="CP029550">
    <property type="protein sequence ID" value="AWN43641.1"/>
    <property type="molecule type" value="Genomic_DNA"/>
</dbReference>
<keyword evidence="1" id="KW-0732">Signal</keyword>
<dbReference type="AlphaFoldDB" id="A0A2U8WDM9"/>